<keyword evidence="3" id="KW-0272">Extracellular matrix</keyword>
<feature type="domain" description="Laminin G" evidence="14">
    <location>
        <begin position="1111"/>
        <end position="1291"/>
    </location>
</feature>
<feature type="disulfide bond" evidence="12">
    <location>
        <begin position="180"/>
        <end position="194"/>
    </location>
</feature>
<dbReference type="PROSITE" id="PS50025">
    <property type="entry name" value="LAM_G_DOMAIN"/>
    <property type="match status" value="5"/>
</dbReference>
<evidence type="ECO:0000256" key="10">
    <source>
        <dbReference type="PROSITE-ProRule" id="PRU00076"/>
    </source>
</evidence>
<evidence type="ECO:0000256" key="9">
    <source>
        <dbReference type="ARBA" id="ARBA00023292"/>
    </source>
</evidence>
<comment type="caution">
    <text evidence="17">The sequence shown here is derived from an EMBL/GenBank/DDBJ whole genome shotgun (WGS) entry which is preliminary data.</text>
</comment>
<evidence type="ECO:0000256" key="5">
    <source>
        <dbReference type="ARBA" id="ARBA00022737"/>
    </source>
</evidence>
<accession>A0A7J7K116</accession>
<organism evidence="17 18">
    <name type="scientific">Bugula neritina</name>
    <name type="common">Brown bryozoan</name>
    <name type="synonym">Sertularia neritina</name>
    <dbReference type="NCBI Taxonomy" id="10212"/>
    <lineage>
        <taxon>Eukaryota</taxon>
        <taxon>Metazoa</taxon>
        <taxon>Spiralia</taxon>
        <taxon>Lophotrochozoa</taxon>
        <taxon>Bryozoa</taxon>
        <taxon>Gymnolaemata</taxon>
        <taxon>Cheilostomatida</taxon>
        <taxon>Flustrina</taxon>
        <taxon>Buguloidea</taxon>
        <taxon>Bugulidae</taxon>
        <taxon>Bugula</taxon>
    </lineage>
</organism>
<feature type="disulfide bond" evidence="12">
    <location>
        <begin position="168"/>
        <end position="177"/>
    </location>
</feature>
<keyword evidence="2" id="KW-0964">Secreted</keyword>
<dbReference type="OrthoDB" id="5984158at2759"/>
<name>A0A7J7K116_BUGNE</name>
<feature type="domain" description="Laminin G" evidence="14">
    <location>
        <begin position="1542"/>
        <end position="1741"/>
    </location>
</feature>
<evidence type="ECO:0000256" key="3">
    <source>
        <dbReference type="ARBA" id="ARBA00022530"/>
    </source>
</evidence>
<gene>
    <name evidence="17" type="ORF">EB796_009819</name>
</gene>
<keyword evidence="10" id="KW-0245">EGF-like domain</keyword>
<dbReference type="PROSITE" id="PS00022">
    <property type="entry name" value="EGF_1"/>
    <property type="match status" value="1"/>
</dbReference>
<dbReference type="InterPro" id="IPR002049">
    <property type="entry name" value="LE_dom"/>
</dbReference>
<evidence type="ECO:0000256" key="1">
    <source>
        <dbReference type="ARBA" id="ARBA00004302"/>
    </source>
</evidence>
<proteinExistence type="predicted"/>
<keyword evidence="9 12" id="KW-0424">Laminin EGF-like domain</keyword>
<feature type="domain" description="EGF-like" evidence="15">
    <location>
        <begin position="1"/>
        <end position="14"/>
    </location>
</feature>
<dbReference type="CDD" id="cd00110">
    <property type="entry name" value="LamG"/>
    <property type="match status" value="5"/>
</dbReference>
<keyword evidence="13" id="KW-0175">Coiled coil</keyword>
<evidence type="ECO:0000256" key="7">
    <source>
        <dbReference type="ARBA" id="ARBA00023157"/>
    </source>
</evidence>
<evidence type="ECO:0000259" key="16">
    <source>
        <dbReference type="PROSITE" id="PS50027"/>
    </source>
</evidence>
<feature type="disulfide bond" evidence="10">
    <location>
        <begin position="4"/>
        <end position="13"/>
    </location>
</feature>
<dbReference type="Pfam" id="PF00053">
    <property type="entry name" value="EGF_laminin"/>
    <property type="match status" value="6"/>
</dbReference>
<dbReference type="CDD" id="cd00055">
    <property type="entry name" value="EGF_Lam"/>
    <property type="match status" value="5"/>
</dbReference>
<dbReference type="PROSITE" id="PS01248">
    <property type="entry name" value="EGF_LAM_1"/>
    <property type="match status" value="3"/>
</dbReference>
<evidence type="ECO:0000313" key="17">
    <source>
        <dbReference type="EMBL" id="KAF6031917.1"/>
    </source>
</evidence>
<feature type="domain" description="Laminin EGF-like" evidence="16">
    <location>
        <begin position="35"/>
        <end position="82"/>
    </location>
</feature>
<evidence type="ECO:0000256" key="13">
    <source>
        <dbReference type="SAM" id="Coils"/>
    </source>
</evidence>
<feature type="domain" description="Laminin G" evidence="14">
    <location>
        <begin position="1747"/>
        <end position="1928"/>
    </location>
</feature>
<feature type="domain" description="Laminin G" evidence="14">
    <location>
        <begin position="901"/>
        <end position="1097"/>
    </location>
</feature>
<dbReference type="SUPFAM" id="SSF57196">
    <property type="entry name" value="EGF/Laminin"/>
    <property type="match status" value="4"/>
</dbReference>
<dbReference type="SMART" id="SM00180">
    <property type="entry name" value="EGF_Lam"/>
    <property type="match status" value="7"/>
</dbReference>
<dbReference type="Pfam" id="PF24973">
    <property type="entry name" value="EGF_LMN_ATRN"/>
    <property type="match status" value="1"/>
</dbReference>
<evidence type="ECO:0000259" key="15">
    <source>
        <dbReference type="PROSITE" id="PS50026"/>
    </source>
</evidence>
<comment type="caution">
    <text evidence="10">Lacks conserved residue(s) required for the propagation of feature annotation.</text>
</comment>
<evidence type="ECO:0000259" key="14">
    <source>
        <dbReference type="PROSITE" id="PS50025"/>
    </source>
</evidence>
<sequence>MCQCPPNYAGTSCEDCADGFYRKFNAAGAFVCVPCECNGHSNTCDKETGICSECEGHTEGDHCEKCKLGYTGDPEQGGQCTICACPMPIESNNFAKNCELSSDGSFQTVQCDCVAGYMPPYCDWCGPGYYGSPRNTSGGRCIPCECNGNIDTSDPASCDGVTGACLVCINNTQGERCEECADFYWGDAIDAKNCQKCDCDELGTESCDKETGKCMCKNNVVGDRCDQCAEDTWGFHLGNGCSFCNCSIASNSSQCDIYSGDCTCQPGTSGKQCNSCLPQHWNFTTEGCQSCECALDGAVGCSVETGICQCLQGVTGERCDRCADRWVLIPSTGCEACDNCVHTLLDDTDSIQFDIANASESLRIINIGFEARKRLELLNETIPFIQMQLDNLPRRSLDPDEIDLLSKELQSVQEMAANTLKQAQQVETISSSTTKSYGQLWQLMNDTSGIKEDAMQQVNGVLQFNVLAYIRKRYDDILSSEDLSDVNRLLRDAQAMLANMQERQLEFDDLLDDANSSYISALETLGIVEGWSTQNSNLTERFMTISDSLEDMKERLLDLQDQANDALNRSATAEEHLSTLKELIEQLQQSTVDIKSLKDQLEKTIVDALLLTTEADSFISNATATFQNMEEQLTVLDTMVDELNSLHTNLTSAMPRLGLKSMKLLHMLTVSKFKLLTSAKAAIKAANAYKNIVTSISEAKNASQDAFDMALKATQQSADISNNTEQVKADSLDLLQQAKALKNETSNDLKTRLDNSLSALAALEDQNLDIEQKYTETQFNIGSLRTTNREDAEAARELARSSQTKAEDAVANVSSILDSLALDQGRVNQIPTFQQEMAVNILKIKANMDSIRSLSPNVTSLTESLLSKKPNLTEARERLNASISILQQRIENARAIANRIKVALKSDENTTVQLRAPEDFVESLQQQTEISLFFQTLDPNGLLLYIGPQGATSSGLVKRAFVIVEFLAIEMVDGHVVWKYNLGSSTAVITSNNTYNDGKWHQVIATRKSKDGTLTVRTHQEADDEVKGAAGGVYNQLDLIPETTYIYAAGVPDDFTLPEEVVNRHFIGAIDDYSYSENKIRLGLWNFIDGQANDKPVLDRGGQLPPQVIDSVRFVASSESYITLDKGLLTSSKKSDMRLKFKTFNKDGILFFLGQDRTGLSGKPDYFKVYISGGQVYVTFELGGGEITATVNQSVSNGTEFELHVERQNSIVRLTLGDQVVTEQGPTTSTELNIGANPELHLGGIPKDSMYNGDSIIDHPYFDGCISDLNINQNPINILGDYLAKVGTVQCTELVKRSITFQEAPADGAGQPDEGYVHVIDDIVPVGENFTVSMRIKTLATDGLLFYTTSSDDMYAFSIAMVNGTIKVVNTAGLDSSGNPKRNELATVKAYNDGAWHHMSVVKESLVLRIVVDDNDYIDKESDHRGKKTKTAKEFGYYLGGLSQATVDSIVDRNNSATWQRFIGCMSDVFILNLLVDFSTSPETGYADYSTCPVEDPDDQPITTTAVTSKESLQPPTLAPIADPKPCVLPKKPDVENVVEQGTRFGLSEDSRYEFSTIAGFQTDIRKELRRNNNVRLQIKTFAMEGMIWFVGDFLDTSKETSSPDYSAIYLDKGKVVYKCNLGTGSGTATSQNAINDGEWHTIEINRQSKNKTASGYLLIDQEAPIEVQWPGTASSLNFQLPLYVGGLNMSDGRYGYMAQKIGMASAASLVGCIDQLEFRGKDAVWVPYGSVFEPVDVEGCFENQEDGAYIPVTGGSLALGTGTVIGLLSEIEISVRPRSDSGVVFLVWGGGDYLAIELYNGQVIANVNNGAGDIEVAAVVDDICDGQWRKIKVIKNENILTLIVTLDTESPAEALEAVNIGGASSKSADTNSPVYIGGIPTQEVIGSRYKPKSMADEYVGCIRSVRVGGRSFNISRGRKIGDVAKTCPTT</sequence>
<dbReference type="PROSITE" id="PS50027">
    <property type="entry name" value="EGF_LAM_2"/>
    <property type="match status" value="5"/>
</dbReference>
<feature type="coiled-coil region" evidence="13">
    <location>
        <begin position="549"/>
        <end position="604"/>
    </location>
</feature>
<keyword evidence="8" id="KW-0325">Glycoprotein</keyword>
<dbReference type="SUPFAM" id="SSF49899">
    <property type="entry name" value="Concanavalin A-like lectins/glucanases"/>
    <property type="match status" value="5"/>
</dbReference>
<feature type="disulfide bond" evidence="12">
    <location>
        <begin position="66"/>
        <end position="80"/>
    </location>
</feature>
<feature type="domain" description="Laminin EGF-like" evidence="16">
    <location>
        <begin position="291"/>
        <end position="336"/>
    </location>
</feature>
<dbReference type="InterPro" id="IPR050372">
    <property type="entry name" value="Neurexin-related_CASP"/>
</dbReference>
<feature type="domain" description="Laminin G" evidence="14">
    <location>
        <begin position="1306"/>
        <end position="1492"/>
    </location>
</feature>
<protein>
    <submittedName>
        <fullName evidence="17">Uncharacterized protein</fullName>
    </submittedName>
</protein>
<dbReference type="EMBL" id="VXIV02001556">
    <property type="protein sequence ID" value="KAF6031917.1"/>
    <property type="molecule type" value="Genomic_DNA"/>
</dbReference>
<feature type="disulfide bond" evidence="12">
    <location>
        <begin position="264"/>
        <end position="273"/>
    </location>
</feature>
<keyword evidence="4" id="KW-0732">Signal</keyword>
<dbReference type="FunFam" id="2.10.25.10:FF:000051">
    <property type="entry name" value="Laminin subunit alpha 4"/>
    <property type="match status" value="1"/>
</dbReference>
<feature type="domain" description="Laminin EGF-like" evidence="16">
    <location>
        <begin position="244"/>
        <end position="290"/>
    </location>
</feature>
<evidence type="ECO:0000256" key="11">
    <source>
        <dbReference type="PROSITE-ProRule" id="PRU00122"/>
    </source>
</evidence>
<evidence type="ECO:0000313" key="18">
    <source>
        <dbReference type="Proteomes" id="UP000593567"/>
    </source>
</evidence>
<feature type="coiled-coil region" evidence="13">
    <location>
        <begin position="746"/>
        <end position="773"/>
    </location>
</feature>
<evidence type="ECO:0000256" key="6">
    <source>
        <dbReference type="ARBA" id="ARBA00022869"/>
    </source>
</evidence>
<dbReference type="PANTHER" id="PTHR15036">
    <property type="entry name" value="PIKACHURIN-LIKE PROTEIN"/>
    <property type="match status" value="1"/>
</dbReference>
<feature type="domain" description="Laminin EGF-like" evidence="16">
    <location>
        <begin position="144"/>
        <end position="196"/>
    </location>
</feature>
<feature type="disulfide bond" evidence="12">
    <location>
        <begin position="216"/>
        <end position="225"/>
    </location>
</feature>
<keyword evidence="7 10" id="KW-1015">Disulfide bond</keyword>
<dbReference type="InterPro" id="IPR056863">
    <property type="entry name" value="LMN_ATRN_NET-like_EGF"/>
</dbReference>
<dbReference type="PRINTS" id="PR00011">
    <property type="entry name" value="EGFLAMININ"/>
</dbReference>
<dbReference type="Gene3D" id="2.10.25.10">
    <property type="entry name" value="Laminin"/>
    <property type="match status" value="7"/>
</dbReference>
<dbReference type="SMART" id="SM00282">
    <property type="entry name" value="LamG"/>
    <property type="match status" value="5"/>
</dbReference>
<evidence type="ECO:0000256" key="4">
    <source>
        <dbReference type="ARBA" id="ARBA00022729"/>
    </source>
</evidence>
<feature type="disulfide bond" evidence="11">
    <location>
        <begin position="1465"/>
        <end position="1492"/>
    </location>
</feature>
<reference evidence="17" key="1">
    <citation type="submission" date="2020-06" db="EMBL/GenBank/DDBJ databases">
        <title>Draft genome of Bugula neritina, a colonial animal packing powerful symbionts and potential medicines.</title>
        <authorList>
            <person name="Rayko M."/>
        </authorList>
    </citation>
    <scope>NUCLEOTIDE SEQUENCE [LARGE SCALE GENOMIC DNA]</scope>
    <source>
        <strain evidence="17">Kwan_BN1</strain>
    </source>
</reference>
<feature type="disulfide bond" evidence="12">
    <location>
        <begin position="310"/>
        <end position="319"/>
    </location>
</feature>
<comment type="subcellular location">
    <subcellularLocation>
        <location evidence="1">Secreted</location>
        <location evidence="1">Extracellular space</location>
        <location evidence="1">Extracellular matrix</location>
        <location evidence="1">Basement membrane</location>
    </subcellularLocation>
</comment>
<dbReference type="InterPro" id="IPR001791">
    <property type="entry name" value="Laminin_G"/>
</dbReference>
<dbReference type="PANTHER" id="PTHR15036:SF67">
    <property type="entry name" value="LAMININ SUBUNIT ALPHA-LIKE PROTEIN"/>
    <property type="match status" value="1"/>
</dbReference>
<keyword evidence="6" id="KW-0084">Basement membrane</keyword>
<dbReference type="InterPro" id="IPR013320">
    <property type="entry name" value="ConA-like_dom_sf"/>
</dbReference>
<feature type="domain" description="Laminin EGF-like" evidence="16">
    <location>
        <begin position="197"/>
        <end position="243"/>
    </location>
</feature>
<dbReference type="Gene3D" id="2.60.120.200">
    <property type="match status" value="5"/>
</dbReference>
<evidence type="ECO:0000256" key="12">
    <source>
        <dbReference type="PROSITE-ProRule" id="PRU00460"/>
    </source>
</evidence>
<evidence type="ECO:0000256" key="8">
    <source>
        <dbReference type="ARBA" id="ARBA00023180"/>
    </source>
</evidence>
<evidence type="ECO:0000256" key="2">
    <source>
        <dbReference type="ARBA" id="ARBA00022525"/>
    </source>
</evidence>
<dbReference type="InterPro" id="IPR000742">
    <property type="entry name" value="EGF"/>
</dbReference>
<dbReference type="Pfam" id="PF02210">
    <property type="entry name" value="Laminin_G_2"/>
    <property type="match status" value="4"/>
</dbReference>
<dbReference type="GO" id="GO:0005576">
    <property type="term" value="C:extracellular region"/>
    <property type="evidence" value="ECO:0007669"/>
    <property type="project" value="UniProtKB-ARBA"/>
</dbReference>
<dbReference type="PROSITE" id="PS50026">
    <property type="entry name" value="EGF_3"/>
    <property type="match status" value="1"/>
</dbReference>
<dbReference type="Proteomes" id="UP000593567">
    <property type="component" value="Unassembled WGS sequence"/>
</dbReference>
<keyword evidence="18" id="KW-1185">Reference proteome</keyword>
<dbReference type="Pfam" id="PF00054">
    <property type="entry name" value="Laminin_G_1"/>
    <property type="match status" value="1"/>
</dbReference>
<dbReference type="GO" id="GO:0005604">
    <property type="term" value="C:basement membrane"/>
    <property type="evidence" value="ECO:0007669"/>
    <property type="project" value="UniProtKB-SubCell"/>
</dbReference>
<keyword evidence="5" id="KW-0677">Repeat</keyword>
<dbReference type="GO" id="GO:0016020">
    <property type="term" value="C:membrane"/>
    <property type="evidence" value="ECO:0007669"/>
    <property type="project" value="UniProtKB-SubCell"/>
</dbReference>
<feature type="disulfide bond" evidence="12">
    <location>
        <begin position="54"/>
        <end position="63"/>
    </location>
</feature>
<dbReference type="FunFam" id="2.10.25.10:FF:000188">
    <property type="entry name" value="Laminin subunit gamma 2"/>
    <property type="match status" value="1"/>
</dbReference>